<dbReference type="Gene3D" id="3.40.50.720">
    <property type="entry name" value="NAD(P)-binding Rossmann-like Domain"/>
    <property type="match status" value="1"/>
</dbReference>
<evidence type="ECO:0000256" key="1">
    <source>
        <dbReference type="ARBA" id="ARBA00022679"/>
    </source>
</evidence>
<keyword evidence="5" id="KW-0436">Ligase</keyword>
<dbReference type="InterPro" id="IPR000594">
    <property type="entry name" value="ThiF_NAD_FAD-bd"/>
</dbReference>
<dbReference type="CDD" id="cd00158">
    <property type="entry name" value="RHOD"/>
    <property type="match status" value="1"/>
</dbReference>
<keyword evidence="1" id="KW-0808">Transferase</keyword>
<dbReference type="EMBL" id="UARK01000036">
    <property type="protein sequence ID" value="SPW34446.1"/>
    <property type="molecule type" value="Genomic_DNA"/>
</dbReference>
<sequence length="343" mass="36152">MPTSHGNARYARQLSLPGFGPEQQQRLADAHVCCVGAGGLGSPALLYLAAAGVGTITIIDDDTVDVSNLHRQVIHTTSQVGRPKVESARQVLADLNPEVRIRTHNGRLTWEESERLFAGVDVVVDGTDTTDIRYVISARCARLGIPHVWASILGYEAQLSVFHAGHGPIYEDAFPTPPLPGAVPSCAHAGVLGPIVGVVGSAMAMETLKLIAGIGDPLRGTIGYYDGLSGRWEYIPLVADPDVAARVVAEPPRHSLRVPITDTPTGVLIDVREADEYRRGTLPGAINVPLSDLEAGCTAGVPDGAVLFCQSGVRSQRAWSILTDAGVTGLLSLAGGYDRHGRG</sequence>
<evidence type="ECO:0000313" key="6">
    <source>
        <dbReference type="Proteomes" id="UP000249886"/>
    </source>
</evidence>
<evidence type="ECO:0000256" key="2">
    <source>
        <dbReference type="ARBA" id="ARBA00022741"/>
    </source>
</evidence>
<dbReference type="SUPFAM" id="SSF69572">
    <property type="entry name" value="Activating enzymes of the ubiquitin-like proteins"/>
    <property type="match status" value="1"/>
</dbReference>
<dbReference type="PROSITE" id="PS50206">
    <property type="entry name" value="RHODANESE_3"/>
    <property type="match status" value="1"/>
</dbReference>
<reference evidence="5 6" key="1">
    <citation type="submission" date="2018-06" db="EMBL/GenBank/DDBJ databases">
        <authorList>
            <consortium name="Pathogen Informatics"/>
            <person name="Doyle S."/>
        </authorList>
    </citation>
    <scope>NUCLEOTIDE SEQUENCE [LARGE SCALE GENOMIC DNA]</scope>
    <source>
        <strain evidence="5 6">NCTC10254</strain>
    </source>
</reference>
<dbReference type="GO" id="GO:0005524">
    <property type="term" value="F:ATP binding"/>
    <property type="evidence" value="ECO:0007669"/>
    <property type="project" value="UniProtKB-KW"/>
</dbReference>
<evidence type="ECO:0000259" key="4">
    <source>
        <dbReference type="PROSITE" id="PS50206"/>
    </source>
</evidence>
<dbReference type="GO" id="GO:0005737">
    <property type="term" value="C:cytoplasm"/>
    <property type="evidence" value="ECO:0007669"/>
    <property type="project" value="TreeGrafter"/>
</dbReference>
<keyword evidence="3" id="KW-0067">ATP-binding</keyword>
<dbReference type="InterPro" id="IPR045886">
    <property type="entry name" value="ThiF/MoeB/HesA"/>
</dbReference>
<dbReference type="GO" id="GO:0016779">
    <property type="term" value="F:nucleotidyltransferase activity"/>
    <property type="evidence" value="ECO:0007669"/>
    <property type="project" value="TreeGrafter"/>
</dbReference>
<dbReference type="EC" id="6.-.-.-" evidence="5"/>
<dbReference type="CDD" id="cd00757">
    <property type="entry name" value="ThiF_MoeB_HesA_family"/>
    <property type="match status" value="1"/>
</dbReference>
<dbReference type="InterPro" id="IPR036873">
    <property type="entry name" value="Rhodanese-like_dom_sf"/>
</dbReference>
<proteinExistence type="predicted"/>
<comment type="caution">
    <text evidence="5">The sequence shown here is derived from an EMBL/GenBank/DDBJ whole genome shotgun (WGS) entry which is preliminary data.</text>
</comment>
<keyword evidence="2" id="KW-0547">Nucleotide-binding</keyword>
<dbReference type="InterPro" id="IPR001763">
    <property type="entry name" value="Rhodanese-like_dom"/>
</dbReference>
<name>A0A6H9XIE7_9CORY</name>
<dbReference type="PANTHER" id="PTHR10953">
    <property type="entry name" value="UBIQUITIN-ACTIVATING ENZYME E1"/>
    <property type="match status" value="1"/>
</dbReference>
<gene>
    <name evidence="5" type="primary">moeZ</name>
    <name evidence="5" type="ORF">NCTC10254_02605</name>
</gene>
<dbReference type="Pfam" id="PF00899">
    <property type="entry name" value="ThiF"/>
    <property type="match status" value="1"/>
</dbReference>
<evidence type="ECO:0000256" key="3">
    <source>
        <dbReference type="ARBA" id="ARBA00022840"/>
    </source>
</evidence>
<feature type="domain" description="Rhodanese" evidence="4">
    <location>
        <begin position="262"/>
        <end position="342"/>
    </location>
</feature>
<dbReference type="Proteomes" id="UP000249886">
    <property type="component" value="Unassembled WGS sequence"/>
</dbReference>
<dbReference type="SMART" id="SM00450">
    <property type="entry name" value="RHOD"/>
    <property type="match status" value="1"/>
</dbReference>
<protein>
    <submittedName>
        <fullName evidence="5">Molybdopterin biosynthesis protein</fullName>
        <ecNumber evidence="5">6.-.-.-</ecNumber>
    </submittedName>
</protein>
<evidence type="ECO:0000313" key="5">
    <source>
        <dbReference type="EMBL" id="SPW34446.1"/>
    </source>
</evidence>
<accession>A0A6H9XIE7</accession>
<dbReference type="PANTHER" id="PTHR10953:SF102">
    <property type="entry name" value="ADENYLYLTRANSFERASE AND SULFURTRANSFERASE MOCS3"/>
    <property type="match status" value="1"/>
</dbReference>
<dbReference type="Pfam" id="PF00581">
    <property type="entry name" value="Rhodanese"/>
    <property type="match status" value="1"/>
</dbReference>
<dbReference type="GO" id="GO:0008641">
    <property type="term" value="F:ubiquitin-like modifier activating enzyme activity"/>
    <property type="evidence" value="ECO:0007669"/>
    <property type="project" value="InterPro"/>
</dbReference>
<dbReference type="AlphaFoldDB" id="A0A6H9XIE7"/>
<dbReference type="Gene3D" id="3.40.250.10">
    <property type="entry name" value="Rhodanese-like domain"/>
    <property type="match status" value="1"/>
</dbReference>
<dbReference type="RefSeq" id="WP_005527148.1">
    <property type="nucleotide sequence ID" value="NZ_CAUVSC010000002.1"/>
</dbReference>
<dbReference type="InterPro" id="IPR035985">
    <property type="entry name" value="Ubiquitin-activating_enz"/>
</dbReference>
<dbReference type="FunFam" id="3.40.50.720:FF:000033">
    <property type="entry name" value="Adenylyltransferase and sulfurtransferase MOCS3"/>
    <property type="match status" value="1"/>
</dbReference>
<organism evidence="5 6">
    <name type="scientific">Corynebacterium matruchotii</name>
    <dbReference type="NCBI Taxonomy" id="43768"/>
    <lineage>
        <taxon>Bacteria</taxon>
        <taxon>Bacillati</taxon>
        <taxon>Actinomycetota</taxon>
        <taxon>Actinomycetes</taxon>
        <taxon>Mycobacteriales</taxon>
        <taxon>Corynebacteriaceae</taxon>
        <taxon>Corynebacterium</taxon>
    </lineage>
</organism>
<dbReference type="GeneID" id="84574963"/>
<dbReference type="GO" id="GO:0004792">
    <property type="term" value="F:thiosulfate-cyanide sulfurtransferase activity"/>
    <property type="evidence" value="ECO:0007669"/>
    <property type="project" value="TreeGrafter"/>
</dbReference>